<accession>A0A5M8PNR8</accession>
<dbReference type="EMBL" id="VXIT01000009">
    <property type="protein sequence ID" value="KAA6410638.1"/>
    <property type="molecule type" value="Genomic_DNA"/>
</dbReference>
<dbReference type="AlphaFoldDB" id="A0A5M8PNR8"/>
<proteinExistence type="predicted"/>
<dbReference type="OrthoDB" id="4755094at2759"/>
<dbReference type="Proteomes" id="UP000324767">
    <property type="component" value="Unassembled WGS sequence"/>
</dbReference>
<feature type="coiled-coil region" evidence="1">
    <location>
        <begin position="74"/>
        <end position="136"/>
    </location>
</feature>
<name>A0A5M8PNR8_9LECA</name>
<evidence type="ECO:0000256" key="2">
    <source>
        <dbReference type="SAM" id="MobiDB-lite"/>
    </source>
</evidence>
<gene>
    <name evidence="3" type="ORF">FRX48_06061</name>
</gene>
<feature type="compositionally biased region" description="Polar residues" evidence="2">
    <location>
        <begin position="28"/>
        <end position="42"/>
    </location>
</feature>
<evidence type="ECO:0000313" key="3">
    <source>
        <dbReference type="EMBL" id="KAA6410638.1"/>
    </source>
</evidence>
<feature type="compositionally biased region" description="Polar residues" evidence="2">
    <location>
        <begin position="1"/>
        <end position="19"/>
    </location>
</feature>
<evidence type="ECO:0000313" key="4">
    <source>
        <dbReference type="Proteomes" id="UP000324767"/>
    </source>
</evidence>
<comment type="caution">
    <text evidence="3">The sequence shown here is derived from an EMBL/GenBank/DDBJ whole genome shotgun (WGS) entry which is preliminary data.</text>
</comment>
<protein>
    <submittedName>
        <fullName evidence="3">Uncharacterized protein</fullName>
    </submittedName>
</protein>
<keyword evidence="1" id="KW-0175">Coiled coil</keyword>
<sequence>MGQSSSLNRGLRSAAQTSAQEERHAQRKPNTSTHDISNTSKQDLAVVIGTTRPIPPNTLPMQYEDTDKRRLDQLHDLERVLQRRDAKIERYKKHHTELLEYLQQFEGRYKLLESRNAEAEDALKKMHEKAGLLQSQLQECKDDLFRLQPLNQISDSTILQQYEILNQQIASWIDTFFSWIDGENALREASGRPLHPHFQVEDASLQRLFASSPNAAEYWLRGWLHSRLQMEVFVEGIYLSCLPEDYVEFIKVIEQSMRALKPKRGKSMPTSSQLTAAPNSFTDSSIIDSWRSETLAALANHPRMMSLRSAKALHLARQIYQPIMSAATEGCHQPEILHSLHERIVIPAMELALNIQLTLGRYYFSPCMDSISAAKRRFTLNDISAHSVMIDISTRRTLKDKSLVILADDGTIGAELLVLEPSLLRRGRGGNPDVLMRKVVYLVELDRPLGKSLKGPVPGQKA</sequence>
<reference evidence="3 4" key="1">
    <citation type="submission" date="2019-09" db="EMBL/GenBank/DDBJ databases">
        <title>The hologenome of the rock-dwelling lichen Lasallia pustulata.</title>
        <authorList>
            <person name="Greshake Tzovaras B."/>
            <person name="Segers F."/>
            <person name="Bicker A."/>
            <person name="Dal Grande F."/>
            <person name="Otte J."/>
            <person name="Hankeln T."/>
            <person name="Schmitt I."/>
            <person name="Ebersberger I."/>
        </authorList>
    </citation>
    <scope>NUCLEOTIDE SEQUENCE [LARGE SCALE GENOMIC DNA]</scope>
    <source>
        <strain evidence="3">A1-1</strain>
    </source>
</reference>
<evidence type="ECO:0000256" key="1">
    <source>
        <dbReference type="SAM" id="Coils"/>
    </source>
</evidence>
<organism evidence="3 4">
    <name type="scientific">Lasallia pustulata</name>
    <dbReference type="NCBI Taxonomy" id="136370"/>
    <lineage>
        <taxon>Eukaryota</taxon>
        <taxon>Fungi</taxon>
        <taxon>Dikarya</taxon>
        <taxon>Ascomycota</taxon>
        <taxon>Pezizomycotina</taxon>
        <taxon>Lecanoromycetes</taxon>
        <taxon>OSLEUM clade</taxon>
        <taxon>Umbilicariomycetidae</taxon>
        <taxon>Umbilicariales</taxon>
        <taxon>Umbilicariaceae</taxon>
        <taxon>Lasallia</taxon>
    </lineage>
</organism>
<feature type="region of interest" description="Disordered" evidence="2">
    <location>
        <begin position="1"/>
        <end position="42"/>
    </location>
</feature>